<feature type="transmembrane region" description="Helical" evidence="1">
    <location>
        <begin position="6"/>
        <end position="24"/>
    </location>
</feature>
<keyword evidence="1" id="KW-0472">Membrane</keyword>
<accession>A0A2T2X4Q6</accession>
<comment type="caution">
    <text evidence="2">The sequence shown here is derived from an EMBL/GenBank/DDBJ whole genome shotgun (WGS) entry which is preliminary data.</text>
</comment>
<keyword evidence="1" id="KW-1133">Transmembrane helix</keyword>
<evidence type="ECO:0000313" key="3">
    <source>
        <dbReference type="Proteomes" id="UP000242705"/>
    </source>
</evidence>
<dbReference type="Proteomes" id="UP000242705">
    <property type="component" value="Unassembled WGS sequence"/>
</dbReference>
<dbReference type="EMBL" id="PXYX01000002">
    <property type="protein sequence ID" value="PSR29436.1"/>
    <property type="molecule type" value="Genomic_DNA"/>
</dbReference>
<reference evidence="2 3" key="1">
    <citation type="journal article" date="2014" name="BMC Genomics">
        <title>Comparison of environmental and isolate Sulfobacillus genomes reveals diverse carbon, sulfur, nitrogen, and hydrogen metabolisms.</title>
        <authorList>
            <person name="Justice N.B."/>
            <person name="Norman A."/>
            <person name="Brown C.T."/>
            <person name="Singh A."/>
            <person name="Thomas B.C."/>
            <person name="Banfield J.F."/>
        </authorList>
    </citation>
    <scope>NUCLEOTIDE SEQUENCE [LARGE SCALE GENOMIC DNA]</scope>
    <source>
        <strain evidence="2">AMDSBA5</strain>
    </source>
</reference>
<dbReference type="AlphaFoldDB" id="A0A2T2X4Q6"/>
<protein>
    <submittedName>
        <fullName evidence="2">Uncharacterized protein</fullName>
    </submittedName>
</protein>
<organism evidence="2 3">
    <name type="scientific">Sulfobacillus thermosulfidooxidans</name>
    <dbReference type="NCBI Taxonomy" id="28034"/>
    <lineage>
        <taxon>Bacteria</taxon>
        <taxon>Bacillati</taxon>
        <taxon>Bacillota</taxon>
        <taxon>Clostridia</taxon>
        <taxon>Eubacteriales</taxon>
        <taxon>Clostridiales Family XVII. Incertae Sedis</taxon>
        <taxon>Sulfobacillus</taxon>
    </lineage>
</organism>
<gene>
    <name evidence="2" type="ORF">C7B47_01605</name>
</gene>
<evidence type="ECO:0000256" key="1">
    <source>
        <dbReference type="SAM" id="Phobius"/>
    </source>
</evidence>
<evidence type="ECO:0000313" key="2">
    <source>
        <dbReference type="EMBL" id="PSR29436.1"/>
    </source>
</evidence>
<keyword evidence="1" id="KW-0812">Transmembrane</keyword>
<proteinExistence type="predicted"/>
<sequence>MSRSLVVTFFGVLIAVVIYVFPFFSRSPQPHISRSTPYNPYGPHPISGLFPRHGNALVDQEATLLSYCPVGQQEAWLDSGRPPVYWSPQSQYYYFEEFGASRTSIGDSVVLTPDFVNMFNPAPFPSWYGHPFH</sequence>
<name>A0A2T2X4Q6_SULTH</name>